<evidence type="ECO:0000313" key="3">
    <source>
        <dbReference type="Proteomes" id="UP000664859"/>
    </source>
</evidence>
<accession>A0A835ZE96</accession>
<dbReference type="EMBL" id="JAFCMP010000064">
    <property type="protein sequence ID" value="KAG5188779.1"/>
    <property type="molecule type" value="Genomic_DNA"/>
</dbReference>
<dbReference type="InterPro" id="IPR012479">
    <property type="entry name" value="SAP30BP"/>
</dbReference>
<dbReference type="OrthoDB" id="1714508at2759"/>
<dbReference type="PANTHER" id="PTHR13464:SF0">
    <property type="entry name" value="SAP30-BINDING PROTEIN"/>
    <property type="match status" value="1"/>
</dbReference>
<dbReference type="GO" id="GO:0005634">
    <property type="term" value="C:nucleus"/>
    <property type="evidence" value="ECO:0007669"/>
    <property type="project" value="TreeGrafter"/>
</dbReference>
<gene>
    <name evidence="2" type="ORF">JKP88DRAFT_154632</name>
</gene>
<sequence length="112" mass="12527">DDDAMAVDGGEGESGSYSGDSYSGAQDRVAKYLATMLKSNRDFTDSIKKKQEFGNPAVLTKICQHYGVDDRGSNYPRALFDAHGYDMADYYDNIAAEARKRQREAQQQQQQQ</sequence>
<organism evidence="2 3">
    <name type="scientific">Tribonema minus</name>
    <dbReference type="NCBI Taxonomy" id="303371"/>
    <lineage>
        <taxon>Eukaryota</taxon>
        <taxon>Sar</taxon>
        <taxon>Stramenopiles</taxon>
        <taxon>Ochrophyta</taxon>
        <taxon>PX clade</taxon>
        <taxon>Xanthophyceae</taxon>
        <taxon>Tribonematales</taxon>
        <taxon>Tribonemataceae</taxon>
        <taxon>Tribonema</taxon>
    </lineage>
</organism>
<feature type="region of interest" description="Disordered" evidence="1">
    <location>
        <begin position="1"/>
        <end position="23"/>
    </location>
</feature>
<proteinExistence type="predicted"/>
<dbReference type="AlphaFoldDB" id="A0A835ZE96"/>
<keyword evidence="3" id="KW-1185">Reference proteome</keyword>
<comment type="caution">
    <text evidence="2">The sequence shown here is derived from an EMBL/GenBank/DDBJ whole genome shotgun (WGS) entry which is preliminary data.</text>
</comment>
<feature type="non-terminal residue" evidence="2">
    <location>
        <position position="1"/>
    </location>
</feature>
<feature type="non-terminal residue" evidence="2">
    <location>
        <position position="112"/>
    </location>
</feature>
<evidence type="ECO:0000256" key="1">
    <source>
        <dbReference type="SAM" id="MobiDB-lite"/>
    </source>
</evidence>
<protein>
    <submittedName>
        <fullName evidence="2">HCNGP-like protein-domain-containing protein</fullName>
    </submittedName>
</protein>
<dbReference type="PANTHER" id="PTHR13464">
    <property type="entry name" value="TRANSCRIPTIONAL REGULATOR PROTEIN HCNGP"/>
    <property type="match status" value="1"/>
</dbReference>
<feature type="compositionally biased region" description="Low complexity" evidence="1">
    <location>
        <begin position="14"/>
        <end position="23"/>
    </location>
</feature>
<name>A0A835ZE96_9STRA</name>
<dbReference type="GO" id="GO:0006355">
    <property type="term" value="P:regulation of DNA-templated transcription"/>
    <property type="evidence" value="ECO:0007669"/>
    <property type="project" value="InterPro"/>
</dbReference>
<evidence type="ECO:0000313" key="2">
    <source>
        <dbReference type="EMBL" id="KAG5188779.1"/>
    </source>
</evidence>
<dbReference type="Proteomes" id="UP000664859">
    <property type="component" value="Unassembled WGS sequence"/>
</dbReference>
<reference evidence="2" key="1">
    <citation type="submission" date="2021-02" db="EMBL/GenBank/DDBJ databases">
        <title>First Annotated Genome of the Yellow-green Alga Tribonema minus.</title>
        <authorList>
            <person name="Mahan K.M."/>
        </authorList>
    </citation>
    <scope>NUCLEOTIDE SEQUENCE</scope>
    <source>
        <strain evidence="2">UTEX B ZZ1240</strain>
    </source>
</reference>
<dbReference type="Pfam" id="PF07818">
    <property type="entry name" value="HCNGP"/>
    <property type="match status" value="1"/>
</dbReference>